<evidence type="ECO:0000313" key="4">
    <source>
        <dbReference type="Proteomes" id="UP000714380"/>
    </source>
</evidence>
<dbReference type="EMBL" id="JAEDAH010000088">
    <property type="protein sequence ID" value="MCA6064642.1"/>
    <property type="molecule type" value="Genomic_DNA"/>
</dbReference>
<accession>A0ABS7ZS92</accession>
<feature type="domain" description="DUF6160" evidence="2">
    <location>
        <begin position="4"/>
        <end position="68"/>
    </location>
</feature>
<reference evidence="3 4" key="1">
    <citation type="submission" date="2020-12" db="EMBL/GenBank/DDBJ databases">
        <title>Novel Thalassolituus-related marine hydrocarbonoclastic bacteria mediated algae-derived hydrocarbons mineralization in twilight zone of the northern South China Sea.</title>
        <authorList>
            <person name="Dong C."/>
        </authorList>
    </citation>
    <scope>NUCLEOTIDE SEQUENCE [LARGE SCALE GENOMIC DNA]</scope>
    <source>
        <strain evidence="3 4">IMCC1826</strain>
    </source>
</reference>
<evidence type="ECO:0000259" key="2">
    <source>
        <dbReference type="Pfam" id="PF19657"/>
    </source>
</evidence>
<dbReference type="Proteomes" id="UP000714380">
    <property type="component" value="Unassembled WGS sequence"/>
</dbReference>
<keyword evidence="1" id="KW-0732">Signal</keyword>
<evidence type="ECO:0000256" key="1">
    <source>
        <dbReference type="SAM" id="SignalP"/>
    </source>
</evidence>
<sequence>MASKCCLLLGAVFAASNVIALEALDEQTMSEVTGQAQGLRYTSEFDARIDSITYIDDDGMGEADSSVGTLSMAPVRVYTPTNRPVQVDLEVRDVNGEKALVFTNRDLPFEIEVGSIAINGDSLGGYGQGNFQIGSGDAVVTYLYAGGFPVNGTPGNGLTLDVDIPASMSFETYFEDEGTRMTTTVDFGDPYDAAGGGLLLEDISFDLVGEGLRIGLPTIDGGNINFYNVRIGEDVLNSLALRNIIIQPGGYLLVKNARGADEYGIEMDSVIKQDSGFDFVYIAGEVDGSYPNANVFELSAGVLMASDFEVKGLRMNVDGERGLVFDFDNTDANSGASANLVVQDVTMQRSDKVGTVETPVSLGTLDMQINLSNNSYLQVQGH</sequence>
<comment type="caution">
    <text evidence="3">The sequence shown here is derived from an EMBL/GenBank/DDBJ whole genome shotgun (WGS) entry which is preliminary data.</text>
</comment>
<feature type="chain" id="PRO_5045325232" description="DUF6160 domain-containing protein" evidence="1">
    <location>
        <begin position="21"/>
        <end position="382"/>
    </location>
</feature>
<name>A0ABS7ZS92_9GAMM</name>
<protein>
    <recommendedName>
        <fullName evidence="2">DUF6160 domain-containing protein</fullName>
    </recommendedName>
</protein>
<keyword evidence="4" id="KW-1185">Reference proteome</keyword>
<gene>
    <name evidence="3" type="ORF">I9W95_13590</name>
</gene>
<proteinExistence type="predicted"/>
<organism evidence="3 4">
    <name type="scientific">Thalassolituus marinus</name>
    <dbReference type="NCBI Taxonomy" id="671053"/>
    <lineage>
        <taxon>Bacteria</taxon>
        <taxon>Pseudomonadati</taxon>
        <taxon>Pseudomonadota</taxon>
        <taxon>Gammaproteobacteria</taxon>
        <taxon>Oceanospirillales</taxon>
        <taxon>Oceanospirillaceae</taxon>
        <taxon>Thalassolituus</taxon>
    </lineage>
</organism>
<evidence type="ECO:0000313" key="3">
    <source>
        <dbReference type="EMBL" id="MCA6064642.1"/>
    </source>
</evidence>
<dbReference type="Pfam" id="PF19657">
    <property type="entry name" value="DUF6160"/>
    <property type="match status" value="1"/>
</dbReference>
<dbReference type="RefSeq" id="WP_225675811.1">
    <property type="nucleotide sequence ID" value="NZ_JAEDAH010000088.1"/>
</dbReference>
<dbReference type="InterPro" id="IPR046158">
    <property type="entry name" value="DUF6160"/>
</dbReference>
<feature type="signal peptide" evidence="1">
    <location>
        <begin position="1"/>
        <end position="20"/>
    </location>
</feature>